<dbReference type="GO" id="GO:0031966">
    <property type="term" value="C:mitochondrial membrane"/>
    <property type="evidence" value="ECO:0007669"/>
    <property type="project" value="TreeGrafter"/>
</dbReference>
<dbReference type="PANTHER" id="PTHR12563:SF23">
    <property type="entry name" value="BCDNA.GH07066"/>
    <property type="match status" value="1"/>
</dbReference>
<accession>A0AAN8PI75</accession>
<evidence type="ECO:0000256" key="4">
    <source>
        <dbReference type="ARBA" id="ARBA00023136"/>
    </source>
</evidence>
<dbReference type="Proteomes" id="UP001347796">
    <property type="component" value="Unassembled WGS sequence"/>
</dbReference>
<proteinExistence type="inferred from homology"/>
<dbReference type="GO" id="GO:0006072">
    <property type="term" value="P:glycerol-3-phosphate metabolic process"/>
    <property type="evidence" value="ECO:0007669"/>
    <property type="project" value="TreeGrafter"/>
</dbReference>
<dbReference type="InterPro" id="IPR002123">
    <property type="entry name" value="Plipid/glycerol_acylTrfase"/>
</dbReference>
<comment type="subcellular location">
    <subcellularLocation>
        <location evidence="1">Membrane</location>
    </subcellularLocation>
</comment>
<keyword evidence="5" id="KW-0012">Acyltransferase</keyword>
<dbReference type="Pfam" id="PF19277">
    <property type="entry name" value="GPAT_C"/>
    <property type="match status" value="1"/>
</dbReference>
<evidence type="ECO:0000256" key="7">
    <source>
        <dbReference type="SAM" id="Phobius"/>
    </source>
</evidence>
<evidence type="ECO:0000256" key="6">
    <source>
        <dbReference type="SAM" id="MobiDB-lite"/>
    </source>
</evidence>
<dbReference type="InterPro" id="IPR041728">
    <property type="entry name" value="GPAT/DHAPAT_LPLAT"/>
</dbReference>
<feature type="region of interest" description="Disordered" evidence="6">
    <location>
        <begin position="1"/>
        <end position="24"/>
    </location>
</feature>
<dbReference type="SUPFAM" id="SSF69593">
    <property type="entry name" value="Glycerol-3-phosphate (1)-acyltransferase"/>
    <property type="match status" value="1"/>
</dbReference>
<protein>
    <recommendedName>
        <fullName evidence="8">Phospholipid/glycerol acyltransferase domain-containing protein</fullName>
    </recommendedName>
</protein>
<evidence type="ECO:0000256" key="1">
    <source>
        <dbReference type="ARBA" id="ARBA00004370"/>
    </source>
</evidence>
<dbReference type="GO" id="GO:0004366">
    <property type="term" value="F:glycerol-3-phosphate O-acyltransferase activity"/>
    <property type="evidence" value="ECO:0007669"/>
    <property type="project" value="TreeGrafter"/>
</dbReference>
<sequence>MTRGIQKPLPTPPPGRQTSRTRDRNKFEALPSLKVAAIASFKTTPIVTAKDIRIIRPVTGLCCDCLPISKKDLLPDLVKENGVCNILNVKPYLRNAGWLQKQFPVTAYCLQKRAYHQYPDISMSVFVNNRLLEAIQKTSIVSYSQTFKVGGKDIQQIQTSIVLTAKKTLQRMKACISSSLINFTGWFLLNFLSIFLNNILVHRGQMSMIRSAAEKKIPMIYLPLHRSHLDYILITFILCHYELRAPFVAAGDNLDIPFFNSLMRGLGGFFIRRRLDKKSGEKDIVYRTLLHTYLEELLKHNEGLEFFIEGGRSRSGKTNLPKGGLLSIITESCSKGLIPDAYIVPVSISYDKLIDGNFYREQMGLPKITENFWRALKGIFNVLIGDYGSVRVDFCQPFSMKEFITRHQVTNKVDENVLVLVDSSPEIAPVKVASYPCLRQAPCSTPDEDRLIVQYLAEHVLNTAITSTSLMSTNLVCFLLLTKHRSGTRISEITNSLEQLVREIRQVGRDIGFCGDMRDVVHTALTLLGTKLILVEPNPADEEDLCLKPNLELPYVFELMYYGNAVLYVYLLESVVTVAVMYLTKSNISCSEDQESRETTKEEIIFTSEEICRLLQQEFIFVPPCKSLQKELSEVIESFKLGEILYQDEQYDNEQYDYHEKQWSKSLSDSLSWADDYDDDDEDVVHVQEEKYKVNVNRKHIRDRLRFLMSIIAPTLESYLTTATYINLHLKTETAEEDFMLRLNSFSKSLVSDYKLIYNESCAMDSLKTCVKSFQKLGILDSCTAGNLRIIGLSEIFDVKDRLMHYIRLLEVINTIN</sequence>
<keyword evidence="4 7" id="KW-0472">Membrane</keyword>
<organism evidence="9 10">
    <name type="scientific">Patella caerulea</name>
    <name type="common">Rayed Mediterranean limpet</name>
    <dbReference type="NCBI Taxonomy" id="87958"/>
    <lineage>
        <taxon>Eukaryota</taxon>
        <taxon>Metazoa</taxon>
        <taxon>Spiralia</taxon>
        <taxon>Lophotrochozoa</taxon>
        <taxon>Mollusca</taxon>
        <taxon>Gastropoda</taxon>
        <taxon>Patellogastropoda</taxon>
        <taxon>Patelloidea</taxon>
        <taxon>Patellidae</taxon>
        <taxon>Patella</taxon>
    </lineage>
</organism>
<evidence type="ECO:0000313" key="9">
    <source>
        <dbReference type="EMBL" id="KAK6178932.1"/>
    </source>
</evidence>
<keyword evidence="7" id="KW-1133">Transmembrane helix</keyword>
<dbReference type="SMART" id="SM00563">
    <property type="entry name" value="PlsC"/>
    <property type="match status" value="1"/>
</dbReference>
<keyword evidence="7" id="KW-0812">Transmembrane</keyword>
<feature type="domain" description="Phospholipid/glycerol acyltransferase" evidence="8">
    <location>
        <begin position="219"/>
        <end position="351"/>
    </location>
</feature>
<reference evidence="9 10" key="1">
    <citation type="submission" date="2024-01" db="EMBL/GenBank/DDBJ databases">
        <title>The genome of the rayed Mediterranean limpet Patella caerulea (Linnaeus, 1758).</title>
        <authorList>
            <person name="Anh-Thu Weber A."/>
            <person name="Halstead-Nussloch G."/>
        </authorList>
    </citation>
    <scope>NUCLEOTIDE SEQUENCE [LARGE SCALE GENOMIC DNA]</scope>
    <source>
        <strain evidence="9">AATW-2023a</strain>
        <tissue evidence="9">Whole specimen</tissue>
    </source>
</reference>
<dbReference type="InterPro" id="IPR045520">
    <property type="entry name" value="GPAT/DHAPAT_C"/>
</dbReference>
<comment type="similarity">
    <text evidence="2">Belongs to the GPAT/DAPAT family.</text>
</comment>
<evidence type="ECO:0000256" key="2">
    <source>
        <dbReference type="ARBA" id="ARBA00007937"/>
    </source>
</evidence>
<keyword evidence="10" id="KW-1185">Reference proteome</keyword>
<evidence type="ECO:0000256" key="5">
    <source>
        <dbReference type="ARBA" id="ARBA00023315"/>
    </source>
</evidence>
<dbReference type="CDD" id="cd07993">
    <property type="entry name" value="LPLAT_DHAPAT-like"/>
    <property type="match status" value="1"/>
</dbReference>
<feature type="transmembrane region" description="Helical" evidence="7">
    <location>
        <begin position="180"/>
        <end position="201"/>
    </location>
</feature>
<evidence type="ECO:0000256" key="3">
    <source>
        <dbReference type="ARBA" id="ARBA00022679"/>
    </source>
</evidence>
<dbReference type="InterPro" id="IPR022284">
    <property type="entry name" value="GPAT/DHAPAT"/>
</dbReference>
<evidence type="ECO:0000313" key="10">
    <source>
        <dbReference type="Proteomes" id="UP001347796"/>
    </source>
</evidence>
<dbReference type="GO" id="GO:0008654">
    <property type="term" value="P:phospholipid biosynthetic process"/>
    <property type="evidence" value="ECO:0007669"/>
    <property type="project" value="TreeGrafter"/>
</dbReference>
<dbReference type="PANTHER" id="PTHR12563">
    <property type="entry name" value="GLYCEROL-3-PHOSPHATE ACYLTRANSFERASE"/>
    <property type="match status" value="1"/>
</dbReference>
<gene>
    <name evidence="9" type="ORF">SNE40_011406</name>
</gene>
<comment type="caution">
    <text evidence="9">The sequence shown here is derived from an EMBL/GenBank/DDBJ whole genome shotgun (WGS) entry which is preliminary data.</text>
</comment>
<dbReference type="AlphaFoldDB" id="A0AAN8PI75"/>
<dbReference type="EMBL" id="JAZGQO010000008">
    <property type="protein sequence ID" value="KAK6178932.1"/>
    <property type="molecule type" value="Genomic_DNA"/>
</dbReference>
<name>A0AAN8PI75_PATCE</name>
<keyword evidence="3" id="KW-0808">Transferase</keyword>
<dbReference type="GO" id="GO:0006631">
    <property type="term" value="P:fatty acid metabolic process"/>
    <property type="evidence" value="ECO:0007669"/>
    <property type="project" value="TreeGrafter"/>
</dbReference>
<evidence type="ECO:0000259" key="8">
    <source>
        <dbReference type="SMART" id="SM00563"/>
    </source>
</evidence>
<dbReference type="Pfam" id="PF01553">
    <property type="entry name" value="Acyltransferase"/>
    <property type="match status" value="1"/>
</dbReference>
<dbReference type="GO" id="GO:0019432">
    <property type="term" value="P:triglyceride biosynthetic process"/>
    <property type="evidence" value="ECO:0007669"/>
    <property type="project" value="TreeGrafter"/>
</dbReference>